<organism evidence="2 3">
    <name type="scientific">Qipengyuania aurantiaca</name>
    <dbReference type="NCBI Taxonomy" id="2867233"/>
    <lineage>
        <taxon>Bacteria</taxon>
        <taxon>Pseudomonadati</taxon>
        <taxon>Pseudomonadota</taxon>
        <taxon>Alphaproteobacteria</taxon>
        <taxon>Sphingomonadales</taxon>
        <taxon>Erythrobacteraceae</taxon>
        <taxon>Qipengyuania</taxon>
    </lineage>
</organism>
<evidence type="ECO:0000313" key="3">
    <source>
        <dbReference type="Proteomes" id="UP000824281"/>
    </source>
</evidence>
<accession>A0ABX8ZK44</accession>
<dbReference type="InterPro" id="IPR023393">
    <property type="entry name" value="START-like_dom_sf"/>
</dbReference>
<dbReference type="Proteomes" id="UP000824281">
    <property type="component" value="Chromosome"/>
</dbReference>
<keyword evidence="1" id="KW-0732">Signal</keyword>
<evidence type="ECO:0000313" key="2">
    <source>
        <dbReference type="EMBL" id="QZD89390.1"/>
    </source>
</evidence>
<dbReference type="InterPro" id="IPR019587">
    <property type="entry name" value="Polyketide_cyclase/dehydratase"/>
</dbReference>
<evidence type="ECO:0000256" key="1">
    <source>
        <dbReference type="SAM" id="SignalP"/>
    </source>
</evidence>
<keyword evidence="3" id="KW-1185">Reference proteome</keyword>
<proteinExistence type="predicted"/>
<sequence length="189" mass="19691">MREKVMSKLAILAGALALGLSVPAAAEVVAKSEQGFVTKESADIAASPRQVWLALIKPGEWWNDSHTWSADASNMTLVPSAGGCFCETIPGEGDIPLDGSAQHAVVVQAVPDKALRLRGGLGPLQAVPATGVLTISLEEIDGGTRVTWEYNVGGPMGFEIDMISKAVDGVMSQQLAGLRDHLGALSTDD</sequence>
<dbReference type="EMBL" id="CP081295">
    <property type="protein sequence ID" value="QZD89390.1"/>
    <property type="molecule type" value="Genomic_DNA"/>
</dbReference>
<feature type="chain" id="PRO_5045816580" evidence="1">
    <location>
        <begin position="27"/>
        <end position="189"/>
    </location>
</feature>
<dbReference type="Gene3D" id="3.30.530.20">
    <property type="match status" value="1"/>
</dbReference>
<feature type="signal peptide" evidence="1">
    <location>
        <begin position="1"/>
        <end position="26"/>
    </location>
</feature>
<name>A0ABX8ZK44_9SPHN</name>
<protein>
    <submittedName>
        <fullName evidence="2">SRPBCC family protein</fullName>
    </submittedName>
</protein>
<gene>
    <name evidence="2" type="ORF">K3148_11275</name>
</gene>
<dbReference type="SUPFAM" id="SSF55961">
    <property type="entry name" value="Bet v1-like"/>
    <property type="match status" value="1"/>
</dbReference>
<reference evidence="2 3" key="1">
    <citation type="submission" date="2021-08" db="EMBL/GenBank/DDBJ databases">
        <title>Comparative Genomics Analysis of the Genus Qipengyuania Reveals Extensive Genetic Diversity and Metabolic Versatility, Including the Description of Fifteen Novel Species.</title>
        <authorList>
            <person name="Liu Y."/>
        </authorList>
    </citation>
    <scope>NUCLEOTIDE SEQUENCE [LARGE SCALE GENOMIC DNA]</scope>
    <source>
        <strain evidence="2 3">1NDH13</strain>
    </source>
</reference>
<dbReference type="Pfam" id="PF10604">
    <property type="entry name" value="Polyketide_cyc2"/>
    <property type="match status" value="1"/>
</dbReference>